<sequence length="40" mass="5061">MLKINHLYKYCKKLQFLFALYCKKLLYLQYKIKTKFNLKK</sequence>
<name>A0A8S5L602_9CAUD</name>
<reference evidence="1" key="1">
    <citation type="journal article" date="2021" name="Proc. Natl. Acad. Sci. U.S.A.">
        <title>A Catalog of Tens of Thousands of Viruses from Human Metagenomes Reveals Hidden Associations with Chronic Diseases.</title>
        <authorList>
            <person name="Tisza M.J."/>
            <person name="Buck C.B."/>
        </authorList>
    </citation>
    <scope>NUCLEOTIDE SEQUENCE</scope>
    <source>
        <strain evidence="1">CtD4R19</strain>
    </source>
</reference>
<proteinExistence type="predicted"/>
<evidence type="ECO:0000313" key="1">
    <source>
        <dbReference type="EMBL" id="DAD65219.1"/>
    </source>
</evidence>
<dbReference type="EMBL" id="BK014638">
    <property type="protein sequence ID" value="DAD65219.1"/>
    <property type="molecule type" value="Genomic_DNA"/>
</dbReference>
<protein>
    <submittedName>
        <fullName evidence="1">Uncharacterized protein</fullName>
    </submittedName>
</protein>
<organism evidence="1">
    <name type="scientific">Siphoviridae sp. ctD4R19</name>
    <dbReference type="NCBI Taxonomy" id="2823568"/>
    <lineage>
        <taxon>Viruses</taxon>
        <taxon>Duplodnaviria</taxon>
        <taxon>Heunggongvirae</taxon>
        <taxon>Uroviricota</taxon>
        <taxon>Caudoviricetes</taxon>
    </lineage>
</organism>
<accession>A0A8S5L602</accession>